<dbReference type="OrthoDB" id="9796039at2"/>
<evidence type="ECO:0000256" key="4">
    <source>
        <dbReference type="ARBA" id="ARBA00022833"/>
    </source>
</evidence>
<dbReference type="AlphaFoldDB" id="I0WD84"/>
<evidence type="ECO:0000256" key="2">
    <source>
        <dbReference type="ARBA" id="ARBA00022723"/>
    </source>
</evidence>
<dbReference type="EMBL" id="AJJU01000011">
    <property type="protein sequence ID" value="EID74350.1"/>
    <property type="molecule type" value="Genomic_DNA"/>
</dbReference>
<protein>
    <submittedName>
        <fullName evidence="6">Metal-dependent hydrolase YfiT</fullName>
    </submittedName>
</protein>
<dbReference type="STRING" id="946077.W5A_08949"/>
<dbReference type="HAMAP" id="MF_01256">
    <property type="entry name" value="YfiT_hydrol"/>
    <property type="match status" value="1"/>
</dbReference>
<comment type="caution">
    <text evidence="6">The sequence shown here is derived from an EMBL/GenBank/DDBJ whole genome shotgun (WGS) entry which is preliminary data.</text>
</comment>
<keyword evidence="4" id="KW-0862">Zinc</keyword>
<keyword evidence="3 6" id="KW-0378">Hydrolase</keyword>
<dbReference type="InterPro" id="IPR023774">
    <property type="entry name" value="Put_metal_dep_hydrolase_YfiT"/>
</dbReference>
<dbReference type="GO" id="GO:0016787">
    <property type="term" value="F:hydrolase activity"/>
    <property type="evidence" value="ECO:0007669"/>
    <property type="project" value="UniProtKB-KW"/>
</dbReference>
<organism evidence="6 7">
    <name type="scientific">Imtechella halotolerans K1</name>
    <dbReference type="NCBI Taxonomy" id="946077"/>
    <lineage>
        <taxon>Bacteria</taxon>
        <taxon>Pseudomonadati</taxon>
        <taxon>Bacteroidota</taxon>
        <taxon>Flavobacteriia</taxon>
        <taxon>Flavobacteriales</taxon>
        <taxon>Flavobacteriaceae</taxon>
        <taxon>Imtechella</taxon>
    </lineage>
</organism>
<dbReference type="Gene3D" id="1.20.120.450">
    <property type="entry name" value="dinb family like domain"/>
    <property type="match status" value="1"/>
</dbReference>
<name>I0WD84_9FLAO</name>
<dbReference type="InterPro" id="IPR024775">
    <property type="entry name" value="DinB-like"/>
</dbReference>
<keyword evidence="7" id="KW-1185">Reference proteome</keyword>
<evidence type="ECO:0000313" key="6">
    <source>
        <dbReference type="EMBL" id="EID74350.1"/>
    </source>
</evidence>
<accession>I0WD84</accession>
<evidence type="ECO:0000256" key="3">
    <source>
        <dbReference type="ARBA" id="ARBA00022801"/>
    </source>
</evidence>
<dbReference type="Proteomes" id="UP000005938">
    <property type="component" value="Unassembled WGS sequence"/>
</dbReference>
<proteinExistence type="inferred from homology"/>
<dbReference type="NCBIfam" id="NF009807">
    <property type="entry name" value="PRK13291.1"/>
    <property type="match status" value="1"/>
</dbReference>
<gene>
    <name evidence="6" type="ORF">W5A_08949</name>
</gene>
<dbReference type="Pfam" id="PF12867">
    <property type="entry name" value="DinB_2"/>
    <property type="match status" value="1"/>
</dbReference>
<keyword evidence="2" id="KW-0479">Metal-binding</keyword>
<evidence type="ECO:0000313" key="7">
    <source>
        <dbReference type="Proteomes" id="UP000005938"/>
    </source>
</evidence>
<keyword evidence="1" id="KW-0963">Cytoplasm</keyword>
<dbReference type="SUPFAM" id="SSF109854">
    <property type="entry name" value="DinB/YfiT-like putative metalloenzymes"/>
    <property type="match status" value="1"/>
</dbReference>
<sequence length="180" mass="21281">MTPEQLELLKYPIGKYSWPETITKETLDEWVVSISELPSKLEILVLSFSEEQLDTPYRPGGWTVRQVVHHLVDSHVNSYVRYKWTLTEDCPVIKTYHEDRWAELNDYKADVKLSLQMLKALHIKWVFLLKVLTEEDFSKTFVHPETAKEISLRRLTGLYAWHGEHHYAHIAHLANRKGWK</sequence>
<reference evidence="6 7" key="1">
    <citation type="journal article" date="2012" name="J. Bacteriol.">
        <title>Genome Sequence of the Halotolerant Bacterium Imtechella halotolerans K1T.</title>
        <authorList>
            <person name="Kumar S."/>
            <person name="Vikram S."/>
            <person name="Subramanian S."/>
            <person name="Raghava G.P."/>
            <person name="Pinnaka A.K."/>
        </authorList>
    </citation>
    <scope>NUCLEOTIDE SEQUENCE [LARGE SCALE GENOMIC DNA]</scope>
    <source>
        <strain evidence="6 7">K1</strain>
    </source>
</reference>
<dbReference type="PATRIC" id="fig|946077.3.peg.1812"/>
<feature type="domain" description="DinB-like" evidence="5">
    <location>
        <begin position="37"/>
        <end position="170"/>
    </location>
</feature>
<dbReference type="InterPro" id="IPR034660">
    <property type="entry name" value="DinB/YfiT-like"/>
</dbReference>
<dbReference type="RefSeq" id="WP_008239678.1">
    <property type="nucleotide sequence ID" value="NZ_AJJU01000011.1"/>
</dbReference>
<dbReference type="GO" id="GO:0046872">
    <property type="term" value="F:metal ion binding"/>
    <property type="evidence" value="ECO:0007669"/>
    <property type="project" value="UniProtKB-KW"/>
</dbReference>
<dbReference type="eggNOG" id="COG2318">
    <property type="taxonomic scope" value="Bacteria"/>
</dbReference>
<evidence type="ECO:0000259" key="5">
    <source>
        <dbReference type="Pfam" id="PF12867"/>
    </source>
</evidence>
<evidence type="ECO:0000256" key="1">
    <source>
        <dbReference type="ARBA" id="ARBA00022490"/>
    </source>
</evidence>